<dbReference type="InterPro" id="IPR019752">
    <property type="entry name" value="Pyrv/ketoisovalerate_OxRed_cat"/>
</dbReference>
<dbReference type="FunFam" id="3.40.50.920:FF:000007">
    <property type="entry name" value="Pyruvate:ferredoxin (Flavodoxin) oxidoreductase"/>
    <property type="match status" value="1"/>
</dbReference>
<comment type="cofactor">
    <cofactor evidence="12">
        <name>[4Fe-4S] cluster</name>
        <dbReference type="ChEBI" id="CHEBI:49883"/>
    </cofactor>
    <text evidence="12">Binds 3 [4Fe-4S] clusters per subunit.</text>
</comment>
<dbReference type="SUPFAM" id="SSF52922">
    <property type="entry name" value="TK C-terminal domain-like"/>
    <property type="match status" value="1"/>
</dbReference>
<protein>
    <submittedName>
        <fullName evidence="14">Pyruvate-flavodoxin oxidoreductase</fullName>
    </submittedName>
</protein>
<dbReference type="PANTHER" id="PTHR32154:SF0">
    <property type="entry name" value="PYRUVATE-FLAVODOXIN OXIDOREDUCTASE-RELATED"/>
    <property type="match status" value="1"/>
</dbReference>
<dbReference type="SUPFAM" id="SSF54862">
    <property type="entry name" value="4Fe-4S ferredoxins"/>
    <property type="match status" value="1"/>
</dbReference>
<evidence type="ECO:0000256" key="7">
    <source>
        <dbReference type="ARBA" id="ARBA00023004"/>
    </source>
</evidence>
<evidence type="ECO:0000313" key="14">
    <source>
        <dbReference type="EMBL" id="EFW04082.1"/>
    </source>
</evidence>
<dbReference type="FunFam" id="3.40.50.970:FF:000041">
    <property type="entry name" value="Pyruvate:ferredoxin (Flavodoxin) oxidoreductase"/>
    <property type="match status" value="1"/>
</dbReference>
<dbReference type="eggNOG" id="COG1013">
    <property type="taxonomic scope" value="Bacteria"/>
</dbReference>
<evidence type="ECO:0000256" key="12">
    <source>
        <dbReference type="PIRSR" id="PIRSR000159-50"/>
    </source>
</evidence>
<dbReference type="InterPro" id="IPR002869">
    <property type="entry name" value="Pyrv_flavodox_OxRed_cen"/>
</dbReference>
<dbReference type="GO" id="GO:0016903">
    <property type="term" value="F:oxidoreductase activity, acting on the aldehyde or oxo group of donors"/>
    <property type="evidence" value="ECO:0007669"/>
    <property type="project" value="InterPro"/>
</dbReference>
<feature type="binding site" evidence="12">
    <location>
        <position position="691"/>
    </location>
    <ligand>
        <name>[4Fe-4S] cluster</name>
        <dbReference type="ChEBI" id="CHEBI:49883"/>
        <label>1</label>
    </ligand>
</feature>
<feature type="binding site" evidence="10">
    <location>
        <position position="64"/>
    </location>
    <ligand>
        <name>thiamine diphosphate</name>
        <dbReference type="ChEBI" id="CHEBI:58937"/>
    </ligand>
</feature>
<feature type="binding site" evidence="10">
    <location>
        <begin position="993"/>
        <end position="998"/>
    </location>
    <ligand>
        <name>thiamine diphosphate</name>
        <dbReference type="ChEBI" id="CHEBI:58937"/>
    </ligand>
</feature>
<dbReference type="Gene3D" id="3.40.50.970">
    <property type="match status" value="2"/>
</dbReference>
<dbReference type="InterPro" id="IPR017900">
    <property type="entry name" value="4Fe4S_Fe_S_CS"/>
</dbReference>
<dbReference type="EMBL" id="ADKX01000039">
    <property type="protein sequence ID" value="EFW04082.1"/>
    <property type="molecule type" value="Genomic_DNA"/>
</dbReference>
<dbReference type="Pfam" id="PF01855">
    <property type="entry name" value="POR_N"/>
    <property type="match status" value="1"/>
</dbReference>
<keyword evidence="2 9" id="KW-0813">Transport</keyword>
<dbReference type="HOGENOM" id="CLU_002569_0_0_9"/>
<keyword evidence="6 9" id="KW-0560">Oxidoreductase</keyword>
<dbReference type="STRING" id="100884.GCA_000269565_00016"/>
<dbReference type="InterPro" id="IPR019456">
    <property type="entry name" value="Pyrv-flavodox_OxRtase_EKR"/>
</dbReference>
<feature type="binding site" evidence="12">
    <location>
        <position position="756"/>
    </location>
    <ligand>
        <name>[4Fe-4S] cluster</name>
        <dbReference type="ChEBI" id="CHEBI:49883"/>
        <label>1</label>
    </ligand>
</feature>
<feature type="binding site" evidence="10">
    <location>
        <begin position="964"/>
        <end position="967"/>
    </location>
    <ligand>
        <name>thiamine diphosphate</name>
        <dbReference type="ChEBI" id="CHEBI:58937"/>
    </ligand>
</feature>
<dbReference type="GO" id="GO:0006979">
    <property type="term" value="P:response to oxidative stress"/>
    <property type="evidence" value="ECO:0007669"/>
    <property type="project" value="TreeGrafter"/>
</dbReference>
<organism evidence="14 15">
    <name type="scientific">Coprobacillus cateniformis</name>
    <dbReference type="NCBI Taxonomy" id="100884"/>
    <lineage>
        <taxon>Bacteria</taxon>
        <taxon>Bacillati</taxon>
        <taxon>Bacillota</taxon>
        <taxon>Erysipelotrichia</taxon>
        <taxon>Erysipelotrichales</taxon>
        <taxon>Coprobacillaceae</taxon>
        <taxon>Coprobacillus</taxon>
    </lineage>
</organism>
<dbReference type="PIRSF" id="PIRSF000159">
    <property type="entry name" value="NifJ"/>
    <property type="match status" value="1"/>
</dbReference>
<keyword evidence="4 12" id="KW-0479">Metal-binding</keyword>
<feature type="site" description="Important for catalytic activity" evidence="11">
    <location>
        <position position="64"/>
    </location>
</feature>
<comment type="similarity">
    <text evidence="1 9">Belongs to the pyruvate:ferredoxin/flavodoxin oxidoreductase family.</text>
</comment>
<dbReference type="InterPro" id="IPR050722">
    <property type="entry name" value="Pyruvate:ferred/Flavod_OxRd"/>
</dbReference>
<dbReference type="PROSITE" id="PS51379">
    <property type="entry name" value="4FE4S_FER_2"/>
    <property type="match status" value="2"/>
</dbReference>
<dbReference type="CDD" id="cd07034">
    <property type="entry name" value="TPP_PYR_PFOR_IOR-alpha_like"/>
    <property type="match status" value="1"/>
</dbReference>
<feature type="site" description="Important for catalytic activity" evidence="11">
    <location>
        <position position="998"/>
    </location>
</feature>
<keyword evidence="14" id="KW-0670">Pyruvate</keyword>
<evidence type="ECO:0000256" key="2">
    <source>
        <dbReference type="ARBA" id="ARBA00022448"/>
    </source>
</evidence>
<dbReference type="PANTHER" id="PTHR32154">
    <property type="entry name" value="PYRUVATE-FLAVODOXIN OXIDOREDUCTASE-RELATED"/>
    <property type="match status" value="1"/>
</dbReference>
<feature type="binding site" evidence="12">
    <location>
        <position position="746"/>
    </location>
    <ligand>
        <name>[4Fe-4S] cluster</name>
        <dbReference type="ChEBI" id="CHEBI:49883"/>
        <label>2</label>
    </ligand>
</feature>
<feature type="binding site" evidence="12">
    <location>
        <position position="694"/>
    </location>
    <ligand>
        <name>[4Fe-4S] cluster</name>
        <dbReference type="ChEBI" id="CHEBI:49883"/>
        <label>1</label>
    </ligand>
</feature>
<evidence type="ECO:0000256" key="11">
    <source>
        <dbReference type="PIRSR" id="PIRSR000159-2"/>
    </source>
</evidence>
<dbReference type="InterPro" id="IPR002880">
    <property type="entry name" value="Pyrv_Fd/Flavodoxin_OxRdtase_N"/>
</dbReference>
<dbReference type="GO" id="GO:0030976">
    <property type="term" value="F:thiamine pyrophosphate binding"/>
    <property type="evidence" value="ECO:0007669"/>
    <property type="project" value="InterPro"/>
</dbReference>
<feature type="site" description="Important for catalytic activity" evidence="11">
    <location>
        <position position="31"/>
    </location>
</feature>
<evidence type="ECO:0000256" key="8">
    <source>
        <dbReference type="ARBA" id="ARBA00023014"/>
    </source>
</evidence>
<dbReference type="SUPFAM" id="SSF53323">
    <property type="entry name" value="Pyruvate-ferredoxin oxidoreductase, PFOR, domain III"/>
    <property type="match status" value="1"/>
</dbReference>
<evidence type="ECO:0000256" key="9">
    <source>
        <dbReference type="PIRNR" id="PIRNR000159"/>
    </source>
</evidence>
<dbReference type="InterPro" id="IPR011766">
    <property type="entry name" value="TPP_enzyme_TPP-bd"/>
</dbReference>
<name>E7GC73_9FIRM</name>
<proteinExistence type="inferred from homology"/>
<keyword evidence="15" id="KW-1185">Reference proteome</keyword>
<evidence type="ECO:0000313" key="15">
    <source>
        <dbReference type="Proteomes" id="UP000003157"/>
    </source>
</evidence>
<dbReference type="InterPro" id="IPR033412">
    <property type="entry name" value="PFOR_II"/>
</dbReference>
<evidence type="ECO:0000256" key="6">
    <source>
        <dbReference type="ARBA" id="ARBA00023002"/>
    </source>
</evidence>
<dbReference type="GeneID" id="78227954"/>
<keyword evidence="3 12" id="KW-0004">4Fe-4S</keyword>
<evidence type="ECO:0000256" key="10">
    <source>
        <dbReference type="PIRSR" id="PIRSR000159-1"/>
    </source>
</evidence>
<dbReference type="AlphaFoldDB" id="E7GC73"/>
<comment type="caution">
    <text evidence="14">The sequence shown here is derived from an EMBL/GenBank/DDBJ whole genome shotgun (WGS) entry which is preliminary data.</text>
</comment>
<feature type="binding site" evidence="10">
    <location>
        <position position="31"/>
    </location>
    <ligand>
        <name>pyruvate</name>
        <dbReference type="ChEBI" id="CHEBI:15361"/>
    </ligand>
</feature>
<dbReference type="FunFam" id="3.40.920.10:FF:000001">
    <property type="entry name" value="Pyruvate:ferredoxin (Flavodoxin) oxidoreductase"/>
    <property type="match status" value="1"/>
</dbReference>
<feature type="domain" description="4Fe-4S ferredoxin-type" evidence="13">
    <location>
        <begin position="679"/>
        <end position="708"/>
    </location>
</feature>
<feature type="binding site" evidence="12">
    <location>
        <position position="688"/>
    </location>
    <ligand>
        <name>[4Fe-4S] cluster</name>
        <dbReference type="ChEBI" id="CHEBI:49883"/>
        <label>1</label>
    </ligand>
</feature>
<dbReference type="RefSeq" id="WP_008789453.1">
    <property type="nucleotide sequence ID" value="NZ_AKCB01000001.1"/>
</dbReference>
<feature type="domain" description="4Fe-4S ferredoxin-type" evidence="13">
    <location>
        <begin position="737"/>
        <end position="766"/>
    </location>
</feature>
<keyword evidence="8 12" id="KW-0411">Iron-sulfur</keyword>
<reference evidence="14 15" key="1">
    <citation type="submission" date="2010-12" db="EMBL/GenBank/DDBJ databases">
        <title>The Genome Sequence of Coprobacillus sp. strain 29_1.</title>
        <authorList>
            <consortium name="The Broad Institute Genome Sequencing Platform"/>
            <person name="Earl A."/>
            <person name="Ward D."/>
            <person name="Feldgarden M."/>
            <person name="Gevers D."/>
            <person name="Daigneault M."/>
            <person name="Sibley C.D."/>
            <person name="White A."/>
            <person name="Strauss J."/>
            <person name="Allen-Vercoe E."/>
            <person name="Young S.K."/>
            <person name="Zeng Q."/>
            <person name="Gargeya S."/>
            <person name="Fitzgerald M."/>
            <person name="Haas B."/>
            <person name="Abouelleil A."/>
            <person name="Alvarado L."/>
            <person name="Arachchi H.M."/>
            <person name="Berlin A."/>
            <person name="Brown A."/>
            <person name="Chapman S.B."/>
            <person name="Chen Z."/>
            <person name="Dunbar C."/>
            <person name="Freedman E."/>
            <person name="Gearin G."/>
            <person name="Gellesch M."/>
            <person name="Goldberg J."/>
            <person name="Griggs A."/>
            <person name="Gujja S."/>
            <person name="Heilman E."/>
            <person name="Heiman D."/>
            <person name="Howarth C."/>
            <person name="Larson L."/>
            <person name="Lui A."/>
            <person name="MacDonald P.J.P."/>
            <person name="Mehta T."/>
            <person name="Montmayeur A."/>
            <person name="Murphy C."/>
            <person name="Neiman D."/>
            <person name="Pearson M."/>
            <person name="Priest M."/>
            <person name="Roberts A."/>
            <person name="Saif S."/>
            <person name="Shea T."/>
            <person name="Shenoy N."/>
            <person name="Sisk P."/>
            <person name="Stolte C."/>
            <person name="Sykes S."/>
            <person name="White J."/>
            <person name="Yandava C."/>
            <person name="Nusbaum C."/>
            <person name="Birren B."/>
        </authorList>
    </citation>
    <scope>NUCLEOTIDE SEQUENCE [LARGE SCALE GENOMIC DNA]</scope>
    <source>
        <strain evidence="14 15">29_1</strain>
    </source>
</reference>
<gene>
    <name evidence="14" type="ORF">HMPREF9488_02365</name>
</gene>
<feature type="binding site" evidence="12">
    <location>
        <position position="749"/>
    </location>
    <ligand>
        <name>[4Fe-4S] cluster</name>
        <dbReference type="ChEBI" id="CHEBI:49883"/>
        <label>2</label>
    </ligand>
</feature>
<dbReference type="Pfam" id="PF12838">
    <property type="entry name" value="Fer4_7"/>
    <property type="match status" value="1"/>
</dbReference>
<dbReference type="OrthoDB" id="9794954at2"/>
<feature type="binding site" evidence="12">
    <location>
        <position position="815"/>
    </location>
    <ligand>
        <name>[4Fe-4S] cluster</name>
        <dbReference type="ChEBI" id="CHEBI:49883"/>
        <label>3</label>
    </ligand>
</feature>
<dbReference type="SUPFAM" id="SSF52518">
    <property type="entry name" value="Thiamin diphosphate-binding fold (THDP-binding)"/>
    <property type="match status" value="2"/>
</dbReference>
<dbReference type="SMART" id="SM00890">
    <property type="entry name" value="EKR"/>
    <property type="match status" value="1"/>
</dbReference>
<dbReference type="Proteomes" id="UP000003157">
    <property type="component" value="Unassembled WGS sequence"/>
</dbReference>
<dbReference type="NCBIfam" id="TIGR02176">
    <property type="entry name" value="pyruv_ox_red"/>
    <property type="match status" value="1"/>
</dbReference>
<feature type="binding site" evidence="10">
    <location>
        <position position="820"/>
    </location>
    <ligand>
        <name>thiamine diphosphate</name>
        <dbReference type="ChEBI" id="CHEBI:58937"/>
    </ligand>
</feature>
<dbReference type="FunFam" id="3.40.50.970:FF:000012">
    <property type="entry name" value="Pyruvate:ferredoxin (Flavodoxin) oxidoreductase"/>
    <property type="match status" value="1"/>
</dbReference>
<dbReference type="Pfam" id="PF01558">
    <property type="entry name" value="POR"/>
    <property type="match status" value="1"/>
</dbReference>
<feature type="binding site" evidence="12">
    <location>
        <position position="752"/>
    </location>
    <ligand>
        <name>[4Fe-4S] cluster</name>
        <dbReference type="ChEBI" id="CHEBI:49883"/>
        <label>2</label>
    </ligand>
</feature>
<dbReference type="InterPro" id="IPR011895">
    <property type="entry name" value="Pyrv_flavodox_OxRed"/>
</dbReference>
<feature type="site" description="Important for catalytic activity" evidence="11">
    <location>
        <position position="114"/>
    </location>
</feature>
<feature type="binding site" evidence="12">
    <location>
        <position position="1073"/>
    </location>
    <ligand>
        <name>[4Fe-4S] cluster</name>
        <dbReference type="ChEBI" id="CHEBI:49883"/>
        <label>3</label>
    </ligand>
</feature>
<dbReference type="Gene3D" id="3.30.70.20">
    <property type="match status" value="1"/>
</dbReference>
<sequence length="1172" mass="129107">MSKKYLSMDGNTAAAHVAYAFSEVASIYPITPSSPMAENAEAWAAQGMKNIFGSSVNVIEMQSEAGAAGAVHGALQGGALATTFTASQGLLLMIPNLYKIQGELLPGVFHVAARALATRALNIFGDHQDVYACRQVGAPMICSHSVQEVMDLGGIAHLTAIKASVPVIHFFDGFRTSHEIQKVEVMDYEVLDSLLDKEALKRFKDNALNPHTNPIERGGAENDDIYFQGREAQNKHYDAVVEIAADYMKKISEITGREYAPFTYYGAPDADRVIVAMGSVTETVKETIDEMMKNGEKVGLIKVHLYRPFSPKYLLDVLPETVKKIAVLDRTKEIGSTGEPLYLDVVAVLKDKDINIIGGRYGMGSKDTTPRQIKGVYDHLLETDPFNSFTIGINDDVTHLSLKEDDEFTVDADYTSCLFYGLGSDGTVSANKSSIKIIGDHTDLYSQAYFAYDSKKAGGATRSNLRFGHTPIRATYYVNNADFISCSLDNYVVKFDMLKNLKNGGTFLLNTEFDEKEVVDYLPNRLKKQLADKNAKFFIINANKLASEIGMGRRTNTILQSAFFALNPQILPIEKSVEYMKAMAKKTYGKKGDAIVELNYKAIDAGKDAIVEVPVSADWANLTVNETRQRTGDDHFDNFVSPINSLDGYDLPVSAFMDKLDGSMQSGVALKEKRAIAVEVPRWEKENCIQCNNCVMVCPHATIRAFLLNDEEMNALPEDIHDDVLKPIGKNVDGLAYRIQVSPDNCVGCGLCVTECPGKAGKKALTMVPVKEELDHAPLADYMYTKVSYKADRYPLTTVKGVGFMRPYFEVSGACGGCGETPYYRLASQLFGKDMRIANATGCSSIYSGSTPSTPCTVDENGQGPAWANSLFEDNAEYGFGMKLAENYMAKHILEIIRDNKANCEPELQEVLTQYEGVKGQREEERKLYDQLVSLLETSKCEGIKPLLDMKGELVTKSQWIIGGDGWAYDIGYGGVDHVLASDQNVNILVLDTEVYSNTGGQSSKSSQAGSIAKFTAGGKSASKKDLAQIAMAYGHVYVAQISMGANPMQTIKAMKEAEAYDGPSLIIAYAPCIEHGIKGGLANHQIEQKRAVECGYFNLFRYDPRLEDQEKNPLQIDSKEPDFTKFKDFLLNENRFAMLAKVNPEHAEALMTKCEKDAKKRRARLDRMVSE</sequence>
<dbReference type="PROSITE" id="PS00198">
    <property type="entry name" value="4FE4S_FER_1"/>
    <property type="match status" value="2"/>
</dbReference>
<feature type="binding site" evidence="10">
    <location>
        <position position="843"/>
    </location>
    <ligand>
        <name>thiamine diphosphate</name>
        <dbReference type="ChEBI" id="CHEBI:58937"/>
    </ligand>
</feature>
<evidence type="ECO:0000256" key="1">
    <source>
        <dbReference type="ARBA" id="ARBA00009032"/>
    </source>
</evidence>
<evidence type="ECO:0000259" key="13">
    <source>
        <dbReference type="PROSITE" id="PS51379"/>
    </source>
</evidence>
<dbReference type="CDD" id="cd03377">
    <property type="entry name" value="TPP_PFOR_PNO"/>
    <property type="match status" value="1"/>
</dbReference>
<feature type="binding site" evidence="12">
    <location>
        <position position="843"/>
    </location>
    <ligand>
        <name>[4Fe-4S] cluster</name>
        <dbReference type="ChEBI" id="CHEBI:49883"/>
        <label>3</label>
    </ligand>
</feature>
<dbReference type="Gene3D" id="3.40.50.920">
    <property type="match status" value="1"/>
</dbReference>
<dbReference type="Gene3D" id="3.40.920.10">
    <property type="entry name" value="Pyruvate-ferredoxin oxidoreductase, PFOR, domain III"/>
    <property type="match status" value="1"/>
</dbReference>
<dbReference type="eggNOG" id="COG1014">
    <property type="taxonomic scope" value="Bacteria"/>
</dbReference>
<keyword evidence="7 12" id="KW-0408">Iron</keyword>
<feature type="binding site" evidence="10">
    <location>
        <position position="114"/>
    </location>
    <ligand>
        <name>pyruvate</name>
        <dbReference type="ChEBI" id="CHEBI:15361"/>
    </ligand>
</feature>
<dbReference type="Pfam" id="PF02775">
    <property type="entry name" value="TPP_enzyme_C"/>
    <property type="match status" value="1"/>
</dbReference>
<evidence type="ECO:0000256" key="3">
    <source>
        <dbReference type="ARBA" id="ARBA00022485"/>
    </source>
</evidence>
<dbReference type="GO" id="GO:0005506">
    <property type="term" value="F:iron ion binding"/>
    <property type="evidence" value="ECO:0007669"/>
    <property type="project" value="InterPro"/>
</dbReference>
<keyword evidence="5 9" id="KW-0249">Electron transport</keyword>
<evidence type="ECO:0000256" key="4">
    <source>
        <dbReference type="ARBA" id="ARBA00022723"/>
    </source>
</evidence>
<dbReference type="Pfam" id="PF17147">
    <property type="entry name" value="PFOR_II"/>
    <property type="match status" value="1"/>
</dbReference>
<dbReference type="GO" id="GO:0051539">
    <property type="term" value="F:4 iron, 4 sulfur cluster binding"/>
    <property type="evidence" value="ECO:0007669"/>
    <property type="project" value="UniProtKB-KW"/>
</dbReference>
<evidence type="ECO:0000256" key="5">
    <source>
        <dbReference type="ARBA" id="ARBA00022982"/>
    </source>
</evidence>
<dbReference type="eggNOG" id="COG0674">
    <property type="taxonomic scope" value="Bacteria"/>
</dbReference>
<dbReference type="InterPro" id="IPR029061">
    <property type="entry name" value="THDP-binding"/>
</dbReference>
<feature type="binding site" evidence="12">
    <location>
        <position position="818"/>
    </location>
    <ligand>
        <name>[4Fe-4S] cluster</name>
        <dbReference type="ChEBI" id="CHEBI:49883"/>
        <label>3</label>
    </ligand>
</feature>
<dbReference type="GO" id="GO:0022900">
    <property type="term" value="P:electron transport chain"/>
    <property type="evidence" value="ECO:0007669"/>
    <property type="project" value="InterPro"/>
</dbReference>
<feature type="binding site" evidence="12">
    <location>
        <position position="698"/>
    </location>
    <ligand>
        <name>[4Fe-4S] cluster</name>
        <dbReference type="ChEBI" id="CHEBI:49883"/>
        <label>2</label>
    </ligand>
</feature>
<accession>E7GC73</accession>
<dbReference type="InterPro" id="IPR009014">
    <property type="entry name" value="Transketo_C/PFOR_II"/>
</dbReference>
<dbReference type="InterPro" id="IPR017896">
    <property type="entry name" value="4Fe4S_Fe-S-bd"/>
</dbReference>